<sequence length="565" mass="61252">METEKRDEMLQRERQLLRAAARQRPCAECILCRSNACIERWQIAPISAFSLAHAESKVFWDTAFFPVAARDRRPLFLGPFADEALGGALTALTVDSLLEKMAHEQKKRVSVHVAPSRCLNFVAKNFKYEFMDFSELVQSIRRELRSGRGTAARRDAPAGRGEASDASSIPESHAEAADSSSRRYFYFRSLGRRPAKDPSSLAALSPAVAAAFRLPPGLRLEDATGAPCPSSPTPSTSSASPESSSSSYSASASPSCDACSARREAAKEPARRRDGEVTHAGRIKQTIGEKGAGGCSSAPAEAPVEAHSTVLRVAQPGLELWTHYDIPDNFLVQISGYKRVFLFPPSAVDRLAIRCSSSPVEGLVSGSSEFEQTHPEAVGALREARYVDLSPGSILFLPTRWIHGVLAFPAWTDLCAGCRSYVEALGSRSVEPVGDARASHGADAQQRGCERDSGVLDATAEATARGLSTAQSLKEEDARETPDACVSVNVFFYDRTVPNAEAVYAKKDVYGNKDPEMYEEARAIIQEKVVPIFSALPDTSSAFYLRKLSLELQHIAKAMEENGNA</sequence>
<feature type="compositionally biased region" description="Low complexity" evidence="1">
    <location>
        <begin position="223"/>
        <end position="259"/>
    </location>
</feature>
<keyword evidence="4" id="KW-1185">Reference proteome</keyword>
<feature type="region of interest" description="Disordered" evidence="1">
    <location>
        <begin position="220"/>
        <end position="300"/>
    </location>
</feature>
<dbReference type="KEGG" id="bbes:BESB_002820"/>
<evidence type="ECO:0000256" key="1">
    <source>
        <dbReference type="SAM" id="MobiDB-lite"/>
    </source>
</evidence>
<evidence type="ECO:0000313" key="3">
    <source>
        <dbReference type="EMBL" id="PFH37941.1"/>
    </source>
</evidence>
<dbReference type="GeneID" id="40305345"/>
<dbReference type="OrthoDB" id="263283at2759"/>
<protein>
    <recommendedName>
        <fullName evidence="2">JmjC domain-containing protein</fullName>
    </recommendedName>
</protein>
<dbReference type="EMBL" id="NWUJ01000001">
    <property type="protein sequence ID" value="PFH37941.1"/>
    <property type="molecule type" value="Genomic_DNA"/>
</dbReference>
<dbReference type="GO" id="GO:0000049">
    <property type="term" value="F:tRNA binding"/>
    <property type="evidence" value="ECO:0007669"/>
    <property type="project" value="TreeGrafter"/>
</dbReference>
<dbReference type="GO" id="GO:0031591">
    <property type="term" value="P:wybutosine biosynthetic process"/>
    <property type="evidence" value="ECO:0007669"/>
    <property type="project" value="TreeGrafter"/>
</dbReference>
<reference evidence="3 4" key="1">
    <citation type="submission" date="2017-09" db="EMBL/GenBank/DDBJ databases">
        <title>Genome sequencing of Besnoitia besnoiti strain Bb-Ger1.</title>
        <authorList>
            <person name="Schares G."/>
            <person name="Venepally P."/>
            <person name="Lorenzi H.A."/>
        </authorList>
    </citation>
    <scope>NUCLEOTIDE SEQUENCE [LARGE SCALE GENOMIC DNA]</scope>
    <source>
        <strain evidence="3 4">Bb-Ger1</strain>
    </source>
</reference>
<feature type="region of interest" description="Disordered" evidence="1">
    <location>
        <begin position="145"/>
        <end position="175"/>
    </location>
</feature>
<dbReference type="VEuPathDB" id="ToxoDB:BESB_002820"/>
<dbReference type="AlphaFoldDB" id="A0A2A9MN62"/>
<dbReference type="InterPro" id="IPR041667">
    <property type="entry name" value="Cupin_8"/>
</dbReference>
<organism evidence="3 4">
    <name type="scientific">Besnoitia besnoiti</name>
    <name type="common">Apicomplexan protozoan</name>
    <dbReference type="NCBI Taxonomy" id="94643"/>
    <lineage>
        <taxon>Eukaryota</taxon>
        <taxon>Sar</taxon>
        <taxon>Alveolata</taxon>
        <taxon>Apicomplexa</taxon>
        <taxon>Conoidasida</taxon>
        <taxon>Coccidia</taxon>
        <taxon>Eucoccidiorida</taxon>
        <taxon>Eimeriorina</taxon>
        <taxon>Sarcocystidae</taxon>
        <taxon>Besnoitia</taxon>
    </lineage>
</organism>
<comment type="caution">
    <text evidence="3">The sequence shown here is derived from an EMBL/GenBank/DDBJ whole genome shotgun (WGS) entry which is preliminary data.</text>
</comment>
<dbReference type="Gene3D" id="6.10.140.1470">
    <property type="match status" value="1"/>
</dbReference>
<dbReference type="PROSITE" id="PS51184">
    <property type="entry name" value="JMJC"/>
    <property type="match status" value="1"/>
</dbReference>
<dbReference type="PANTHER" id="PTHR12461">
    <property type="entry name" value="HYPOXIA-INDUCIBLE FACTOR 1 ALPHA INHIBITOR-RELATED"/>
    <property type="match status" value="1"/>
</dbReference>
<dbReference type="Proteomes" id="UP000224006">
    <property type="component" value="Chromosome I"/>
</dbReference>
<dbReference type="Pfam" id="PF13621">
    <property type="entry name" value="Cupin_8"/>
    <property type="match status" value="1"/>
</dbReference>
<accession>A0A2A9MN62</accession>
<feature type="compositionally biased region" description="Basic and acidic residues" evidence="1">
    <location>
        <begin position="145"/>
        <end position="157"/>
    </location>
</feature>
<gene>
    <name evidence="3" type="ORF">BESB_002820</name>
</gene>
<dbReference type="SUPFAM" id="SSF51197">
    <property type="entry name" value="Clavaminate synthase-like"/>
    <property type="match status" value="1"/>
</dbReference>
<name>A0A2A9MN62_BESBE</name>
<dbReference type="RefSeq" id="XP_029221950.1">
    <property type="nucleotide sequence ID" value="XM_029359037.1"/>
</dbReference>
<dbReference type="InterPro" id="IPR003347">
    <property type="entry name" value="JmjC_dom"/>
</dbReference>
<evidence type="ECO:0000313" key="4">
    <source>
        <dbReference type="Proteomes" id="UP000224006"/>
    </source>
</evidence>
<dbReference type="STRING" id="94643.A0A2A9MN62"/>
<proteinExistence type="predicted"/>
<evidence type="ECO:0000259" key="2">
    <source>
        <dbReference type="PROSITE" id="PS51184"/>
    </source>
</evidence>
<dbReference type="PANTHER" id="PTHR12461:SF104">
    <property type="entry name" value="TRNA WYBUTOSINE-SYNTHESIZING PROTEIN 5"/>
    <property type="match status" value="1"/>
</dbReference>
<feature type="compositionally biased region" description="Basic and acidic residues" evidence="1">
    <location>
        <begin position="260"/>
        <end position="279"/>
    </location>
</feature>
<dbReference type="Gene3D" id="2.60.120.650">
    <property type="entry name" value="Cupin"/>
    <property type="match status" value="1"/>
</dbReference>
<feature type="domain" description="JmjC" evidence="2">
    <location>
        <begin position="268"/>
        <end position="444"/>
    </location>
</feature>